<organism evidence="3 4">
    <name type="scientific">Buddleja alternifolia</name>
    <dbReference type="NCBI Taxonomy" id="168488"/>
    <lineage>
        <taxon>Eukaryota</taxon>
        <taxon>Viridiplantae</taxon>
        <taxon>Streptophyta</taxon>
        <taxon>Embryophyta</taxon>
        <taxon>Tracheophyta</taxon>
        <taxon>Spermatophyta</taxon>
        <taxon>Magnoliopsida</taxon>
        <taxon>eudicotyledons</taxon>
        <taxon>Gunneridae</taxon>
        <taxon>Pentapetalae</taxon>
        <taxon>asterids</taxon>
        <taxon>lamiids</taxon>
        <taxon>Lamiales</taxon>
        <taxon>Scrophulariaceae</taxon>
        <taxon>Buddlejeae</taxon>
        <taxon>Buddleja</taxon>
    </lineage>
</organism>
<accession>A0AAV6XNM8</accession>
<evidence type="ECO:0008006" key="5">
    <source>
        <dbReference type="Google" id="ProtNLM"/>
    </source>
</evidence>
<dbReference type="Pfam" id="PF03101">
    <property type="entry name" value="FAR1"/>
    <property type="match status" value="1"/>
</dbReference>
<dbReference type="PANTHER" id="PTHR47718:SF8">
    <property type="entry name" value="PROTEIN FAR1-RELATED SEQUENCE"/>
    <property type="match status" value="1"/>
</dbReference>
<dbReference type="GO" id="GO:0004523">
    <property type="term" value="F:RNA-DNA hybrid ribonuclease activity"/>
    <property type="evidence" value="ECO:0007669"/>
    <property type="project" value="InterPro"/>
</dbReference>
<proteinExistence type="predicted"/>
<dbReference type="GO" id="GO:0003676">
    <property type="term" value="F:nucleic acid binding"/>
    <property type="evidence" value="ECO:0007669"/>
    <property type="project" value="InterPro"/>
</dbReference>
<keyword evidence="4" id="KW-1185">Reference proteome</keyword>
<reference evidence="3" key="1">
    <citation type="submission" date="2019-10" db="EMBL/GenBank/DDBJ databases">
        <authorList>
            <person name="Zhang R."/>
            <person name="Pan Y."/>
            <person name="Wang J."/>
            <person name="Ma R."/>
            <person name="Yu S."/>
        </authorList>
    </citation>
    <scope>NUCLEOTIDE SEQUENCE</scope>
    <source>
        <strain evidence="3">LA-IB0</strain>
        <tissue evidence="3">Leaf</tissue>
    </source>
</reference>
<evidence type="ECO:0000313" key="3">
    <source>
        <dbReference type="EMBL" id="KAG8384114.1"/>
    </source>
</evidence>
<evidence type="ECO:0000259" key="2">
    <source>
        <dbReference type="Pfam" id="PF13456"/>
    </source>
</evidence>
<comment type="caution">
    <text evidence="3">The sequence shown here is derived from an EMBL/GenBank/DDBJ whole genome shotgun (WGS) entry which is preliminary data.</text>
</comment>
<gene>
    <name evidence="3" type="ORF">BUALT_Bualt04G0084600</name>
</gene>
<evidence type="ECO:0000313" key="4">
    <source>
        <dbReference type="Proteomes" id="UP000826271"/>
    </source>
</evidence>
<dbReference type="PANTHER" id="PTHR47718">
    <property type="entry name" value="OS01G0519700 PROTEIN"/>
    <property type="match status" value="1"/>
</dbReference>
<dbReference type="Proteomes" id="UP000826271">
    <property type="component" value="Unassembled WGS sequence"/>
</dbReference>
<dbReference type="AlphaFoldDB" id="A0AAV6XNM8"/>
<sequence length="456" mass="51416">MQGILRAMDKDISVLSTIRRKLDFHSDEAEKETVKLIENCSGEKLVTECHSTILEKKFQKLIINRIFCCACQGYREIDKSDVEVKSHHPETRSGCDAIVKINCRQTGKYKVINFIAHHNGHDLVSPTKTNLLRSHRSITIAQDSQEANIEMSGITPRAGFQLMARQAGGRENVGFIFEDYRNDLRSKRTVEMKIGDTGGVFEYLQQRILCSHALKVFNIAKIPELYIMKRLTKKAKYNIVEAQPVGAGVVSEAMNEQDEKKRIVAQYKELCRLHNRLVTRAALTDETFRITKVGLLKMSEEVDASLENKTLLVVAVGEGFAFMLAKIVVPAKKLRNLLIANFEFPVHMYFICHLIKLMIPPDEDVIKLNFDGANLSKSGGKGCGTVAQDSLGMVRAWRQVYHPFGTIAKISEAMACQEALCMEVSYGWNRVVIEGDCLTLIRKLVSPSEDLSLWVF</sequence>
<feature type="domain" description="RNase H type-1" evidence="2">
    <location>
        <begin position="369"/>
        <end position="449"/>
    </location>
</feature>
<feature type="domain" description="FAR1" evidence="1">
    <location>
        <begin position="55"/>
        <end position="123"/>
    </location>
</feature>
<evidence type="ECO:0000259" key="1">
    <source>
        <dbReference type="Pfam" id="PF03101"/>
    </source>
</evidence>
<dbReference type="Pfam" id="PF13456">
    <property type="entry name" value="RVT_3"/>
    <property type="match status" value="1"/>
</dbReference>
<dbReference type="EMBL" id="WHWC01000004">
    <property type="protein sequence ID" value="KAG8384114.1"/>
    <property type="molecule type" value="Genomic_DNA"/>
</dbReference>
<name>A0AAV6XNM8_9LAMI</name>
<dbReference type="InterPro" id="IPR002156">
    <property type="entry name" value="RNaseH_domain"/>
</dbReference>
<protein>
    <recommendedName>
        <fullName evidence="5">RNase H type-1 domain-containing protein</fullName>
    </recommendedName>
</protein>
<dbReference type="InterPro" id="IPR004330">
    <property type="entry name" value="FAR1_DNA_bnd_dom"/>
</dbReference>